<dbReference type="EMBL" id="MCGT01000003">
    <property type="protein sequence ID" value="ORX61810.1"/>
    <property type="molecule type" value="Genomic_DNA"/>
</dbReference>
<evidence type="ECO:0000313" key="5">
    <source>
        <dbReference type="Proteomes" id="UP000242146"/>
    </source>
</evidence>
<dbReference type="Pfam" id="PF12505">
    <property type="entry name" value="DUF3712"/>
    <property type="match status" value="3"/>
</dbReference>
<dbReference type="PANTHER" id="PTHR35895">
    <property type="entry name" value="CHROMOSOME 16, WHOLE GENOME SHOTGUN SEQUENCE"/>
    <property type="match status" value="1"/>
</dbReference>
<evidence type="ECO:0000256" key="1">
    <source>
        <dbReference type="SAM" id="MobiDB-lite"/>
    </source>
</evidence>
<proteinExistence type="predicted"/>
<organism evidence="4 5">
    <name type="scientific">Hesseltinella vesiculosa</name>
    <dbReference type="NCBI Taxonomy" id="101127"/>
    <lineage>
        <taxon>Eukaryota</taxon>
        <taxon>Fungi</taxon>
        <taxon>Fungi incertae sedis</taxon>
        <taxon>Mucoromycota</taxon>
        <taxon>Mucoromycotina</taxon>
        <taxon>Mucoromycetes</taxon>
        <taxon>Mucorales</taxon>
        <taxon>Cunninghamellaceae</taxon>
        <taxon>Hesseltinella</taxon>
    </lineage>
</organism>
<dbReference type="InterPro" id="IPR046368">
    <property type="entry name" value="Tag1"/>
</dbReference>
<keyword evidence="2" id="KW-0812">Transmembrane</keyword>
<dbReference type="OrthoDB" id="10039566at2759"/>
<gene>
    <name evidence="4" type="ORF">DM01DRAFT_1365756</name>
</gene>
<feature type="compositionally biased region" description="Low complexity" evidence="1">
    <location>
        <begin position="1521"/>
        <end position="1537"/>
    </location>
</feature>
<comment type="caution">
    <text evidence="4">The sequence shown here is derived from an EMBL/GenBank/DDBJ whole genome shotgun (WGS) entry which is preliminary data.</text>
</comment>
<reference evidence="4 5" key="1">
    <citation type="submission" date="2016-07" db="EMBL/GenBank/DDBJ databases">
        <title>Pervasive Adenine N6-methylation of Active Genes in Fungi.</title>
        <authorList>
            <consortium name="DOE Joint Genome Institute"/>
            <person name="Mondo S.J."/>
            <person name="Dannebaum R.O."/>
            <person name="Kuo R.C."/>
            <person name="Labutti K."/>
            <person name="Haridas S."/>
            <person name="Kuo A."/>
            <person name="Salamov A."/>
            <person name="Ahrendt S.R."/>
            <person name="Lipzen A."/>
            <person name="Sullivan W."/>
            <person name="Andreopoulos W.B."/>
            <person name="Clum A."/>
            <person name="Lindquist E."/>
            <person name="Daum C."/>
            <person name="Ramamoorthy G.K."/>
            <person name="Gryganskyi A."/>
            <person name="Culley D."/>
            <person name="Magnuson J.K."/>
            <person name="James T.Y."/>
            <person name="O'Malley M.A."/>
            <person name="Stajich J.E."/>
            <person name="Spatafora J.W."/>
            <person name="Visel A."/>
            <person name="Grigoriev I.V."/>
        </authorList>
    </citation>
    <scope>NUCLEOTIDE SEQUENCE [LARGE SCALE GENOMIC DNA]</scope>
    <source>
        <strain evidence="4 5">NRRL 3301</strain>
    </source>
</reference>
<dbReference type="InterPro" id="IPR022185">
    <property type="entry name" value="DUF3712"/>
</dbReference>
<feature type="region of interest" description="Disordered" evidence="1">
    <location>
        <begin position="1505"/>
        <end position="1575"/>
    </location>
</feature>
<dbReference type="GO" id="GO:0000329">
    <property type="term" value="C:fungal-type vacuole membrane"/>
    <property type="evidence" value="ECO:0007669"/>
    <property type="project" value="InterPro"/>
</dbReference>
<feature type="transmembrane region" description="Helical" evidence="2">
    <location>
        <begin position="22"/>
        <end position="46"/>
    </location>
</feature>
<keyword evidence="2" id="KW-0472">Membrane</keyword>
<name>A0A1X2GUX4_9FUNG</name>
<evidence type="ECO:0000259" key="3">
    <source>
        <dbReference type="Pfam" id="PF26150"/>
    </source>
</evidence>
<evidence type="ECO:0000313" key="4">
    <source>
        <dbReference type="EMBL" id="ORX61810.1"/>
    </source>
</evidence>
<feature type="domain" description="Tag1-like fourth Ig-like" evidence="3">
    <location>
        <begin position="496"/>
        <end position="597"/>
    </location>
</feature>
<evidence type="ECO:0000256" key="2">
    <source>
        <dbReference type="SAM" id="Phobius"/>
    </source>
</evidence>
<dbReference type="Proteomes" id="UP000242146">
    <property type="component" value="Unassembled WGS sequence"/>
</dbReference>
<dbReference type="STRING" id="101127.A0A1X2GUX4"/>
<dbReference type="PANTHER" id="PTHR35895:SF1">
    <property type="entry name" value="LIPID-BINDING SERUM GLYCOPROTEIN C-TERMINAL DOMAIN-CONTAINING PROTEIN"/>
    <property type="match status" value="1"/>
</dbReference>
<keyword evidence="5" id="KW-1185">Reference proteome</keyword>
<accession>A0A1X2GUX4</accession>
<dbReference type="InterPro" id="IPR059065">
    <property type="entry name" value="Ig_Tag1-like_4th"/>
</dbReference>
<dbReference type="Pfam" id="PF26150">
    <property type="entry name" value="LEA-2_4"/>
    <property type="match status" value="1"/>
</dbReference>
<protein>
    <recommendedName>
        <fullName evidence="3">Tag1-like fourth Ig-like domain-containing protein</fullName>
    </recommendedName>
</protein>
<sequence>MEEYSEKPPPPTRKRFYKNKKFWIICALITAIVVVVVVCLMVFVFFPMIAQSLMNQSGIAVNAASITFSPPASAVTQTEQHQNTDPTKQFYMSMDSSMKNTGPFTATLKFHNPIRVYYKDSLLGNITLPDSTISGGQGNLVAQTPFLIEDANYFGQFSKDMLSAESFDWNMQGLVDITALGRTATVNLNKQVTIAGMNGFKQVRIQSFQLPSDAPQGGINVELGTVLTSPSPVGVEMGTITMDMYYEGVGLGRISADNVTLQKGDNNINLKGVLVPQTDPNALVKVGQMFTQYVGGQIAATSAIGVSTVLSNNVTVPWLNAAFQTVQLNVGLQNQGGPLQMIHAVSMGYLDLAFNGNSPYSPSLSAPAVVADYSMPFGFSLAITQVTQNLTMYTNSTGNFSQLAVPWVPSQSNQQTGKLQFGIANANLVAMAGKNDAFDQYTYDLTASNLYSFGVLGQACTQTSTPIGNITMCGVTFDVQTSLHGLQFLNSTPTAITSVDMTGGTQNALQLAIGVSMGNPSDFSMSVQDVTFNMLTNDSTQVGTATLSNLTLQRGQNNVIAHANFDPRSTQQGQNMLSTFVMGQNSSTSIGGYAGSTAIASLAKALGAVHITTVLPGLPKPLIQSASLFVPGNAIQTSTVEVSVVIANPFTAGLAISKVQSSATYKGMPVGNINQDISNNPFVIGGHANGTSPQLNMQMNMEPGAVALLMRDLAVDAHLDTNALDALLGMGGFHIQGQQDIAPQASVFAGFNISDFVIKAMTALKTDLDLTSTLHVGDYVDDLAFSQKAVQINADPSVVGLIPIVGQPIVQAIVNGANLGFNTLVLSNPTENNANVQMVGSITNTGPMDATIAFPSPLTIRWQGKQIGTATMPAVQALADKGAQFNVPSNFIITDGNAMQEFTSYMINNEEFIWEIVSTDVAVTALGFTFNNISMDKFVTIKGCNGFKNAVTINSFNLPANDPAGGITLTTATNINNPSQVGFSLTSVQFDSYYQDVYVGPLGANPANFAPAASSAINMTGRMVPQTGDGLQKVQQLFENYLNAKDTPLTVKGAAASGPMGQVGWLTNAFKTLSIDNVILPGPKEKPQLIGGINMANMQLDFTKDAWAPPTGSTLVQAQLHSPFGFPLGVSQLSMEVDSEIQGQKMAHLSIPTEKATTDNNNVVTTAFSGVPFAVSNHDLFSGFLAALTKNANGTFELAGTSSALAQTAIGPIQLAGVTFDVQTSMAGFNNFNGKTTIVSTSVSGGTPEYTIVDTVIAYDNPSAITINVGNINFSSKMNDDGSVVGSVFMENVVIKPGPNQFNGVFHMQGTTEAIGRLYSAYMTNALVPMTVFGTSTSTNIPSLQPAFETVSLTTTMQGIQSNMVNSVKLSVTVEQLVNKQATIIVTLNNPLKTQMALVEAKAEMYWPGPSGEVLVGHVDSIVPCTVPAGGTTTCQPWSAVVDASIIQLLPIVAASNKNMNLRQNVTGLIGTDGGGYQAKFYYYQNNVPTEMDANLGPLGSLPLGSTLNSTSNPTQGLSNSPSASATATSPVPTKPTDTPSPVTPLIPIETSSQPPKETEKPAPTASSGAKPIGF</sequence>
<keyword evidence="2" id="KW-1133">Transmembrane helix</keyword>